<reference evidence="2 3" key="1">
    <citation type="submission" date="2024-09" db="EMBL/GenBank/DDBJ databases">
        <title>Chromosome-scale assembly of Riccia fluitans.</title>
        <authorList>
            <person name="Paukszto L."/>
            <person name="Sawicki J."/>
            <person name="Karawczyk K."/>
            <person name="Piernik-Szablinska J."/>
            <person name="Szczecinska M."/>
            <person name="Mazdziarz M."/>
        </authorList>
    </citation>
    <scope>NUCLEOTIDE SEQUENCE [LARGE SCALE GENOMIC DNA]</scope>
    <source>
        <strain evidence="2">Rf_01</strain>
        <tissue evidence="2">Aerial parts of the thallus</tissue>
    </source>
</reference>
<dbReference type="AlphaFoldDB" id="A0ABD1YJS1"/>
<dbReference type="EMBL" id="JBHFFA010000004">
    <property type="protein sequence ID" value="KAL2630674.1"/>
    <property type="molecule type" value="Genomic_DNA"/>
</dbReference>
<dbReference type="Proteomes" id="UP001605036">
    <property type="component" value="Unassembled WGS sequence"/>
</dbReference>
<feature type="domain" description="F-box" evidence="1">
    <location>
        <begin position="30"/>
        <end position="60"/>
    </location>
</feature>
<dbReference type="Pfam" id="PF00646">
    <property type="entry name" value="F-box"/>
    <property type="match status" value="1"/>
</dbReference>
<organism evidence="2 3">
    <name type="scientific">Riccia fluitans</name>
    <dbReference type="NCBI Taxonomy" id="41844"/>
    <lineage>
        <taxon>Eukaryota</taxon>
        <taxon>Viridiplantae</taxon>
        <taxon>Streptophyta</taxon>
        <taxon>Embryophyta</taxon>
        <taxon>Marchantiophyta</taxon>
        <taxon>Marchantiopsida</taxon>
        <taxon>Marchantiidae</taxon>
        <taxon>Marchantiales</taxon>
        <taxon>Ricciaceae</taxon>
        <taxon>Riccia</taxon>
    </lineage>
</organism>
<protein>
    <recommendedName>
        <fullName evidence="1">F-box domain-containing protein</fullName>
    </recommendedName>
</protein>
<gene>
    <name evidence="2" type="ORF">R1flu_015360</name>
</gene>
<dbReference type="PANTHER" id="PTHR31672:SF2">
    <property type="entry name" value="F-BOX DOMAIN-CONTAINING PROTEIN"/>
    <property type="match status" value="1"/>
</dbReference>
<evidence type="ECO:0000313" key="3">
    <source>
        <dbReference type="Proteomes" id="UP001605036"/>
    </source>
</evidence>
<comment type="caution">
    <text evidence="2">The sequence shown here is derived from an EMBL/GenBank/DDBJ whole genome shotgun (WGS) entry which is preliminary data.</text>
</comment>
<keyword evidence="3" id="KW-1185">Reference proteome</keyword>
<evidence type="ECO:0000313" key="2">
    <source>
        <dbReference type="EMBL" id="KAL2630674.1"/>
    </source>
</evidence>
<dbReference type="InterPro" id="IPR050796">
    <property type="entry name" value="SCF_F-box_component"/>
</dbReference>
<evidence type="ECO:0000259" key="1">
    <source>
        <dbReference type="Pfam" id="PF00646"/>
    </source>
</evidence>
<name>A0ABD1YJS1_9MARC</name>
<proteinExistence type="predicted"/>
<dbReference type="PANTHER" id="PTHR31672">
    <property type="entry name" value="BNACNNG10540D PROTEIN"/>
    <property type="match status" value="1"/>
</dbReference>
<sequence>MAARPRDRSEEESGGQEFTVEETDCTLAIDLPNDLVVKIIQKVPFPHCFKARLLNREWRHRFSQRMSLVSHNWPSHCPALLSPGGELNLLDRSSGRWHKLSFQSVQTLDRRNTYGVFGPVPAGILDGALFCTLSTSRDGVYATVLNLLSSERRVIPCPVQGRCLPIFNSVGVDRYHLVLLGEEADGKTDFEPNLSTWCYDSLSHSWVQKSLPHGRLVHMLRYLPHLGRLCYVFLDGHLYWYFRKTKSWTFQVYRASLEDGTESECPPVVLGSEDLLVFLTFELLKCESRVIMVVIWGYNEGNECRVSASIYEVERENFTLRQLSTSPPSLLPACDEGTMLEIKSVADNEYIYLCWEQVVSYHIESGIWNTHGPPPAAAHSQCTHNLLHKKLCKLLCGRFQPGLNPFVVP</sequence>
<dbReference type="InterPro" id="IPR001810">
    <property type="entry name" value="F-box_dom"/>
</dbReference>
<accession>A0ABD1YJS1</accession>